<organism evidence="1 2">
    <name type="scientific">Rhabditophanes sp. KR3021</name>
    <dbReference type="NCBI Taxonomy" id="114890"/>
    <lineage>
        <taxon>Eukaryota</taxon>
        <taxon>Metazoa</taxon>
        <taxon>Ecdysozoa</taxon>
        <taxon>Nematoda</taxon>
        <taxon>Chromadorea</taxon>
        <taxon>Rhabditida</taxon>
        <taxon>Tylenchina</taxon>
        <taxon>Panagrolaimomorpha</taxon>
        <taxon>Strongyloidoidea</taxon>
        <taxon>Alloionematidae</taxon>
        <taxon>Rhabditophanes</taxon>
    </lineage>
</organism>
<name>A0AC35TFL6_9BILA</name>
<accession>A0AC35TFL6</accession>
<dbReference type="WBParaSite" id="RSKR_0000003000.1">
    <property type="protein sequence ID" value="RSKR_0000003000.1"/>
    <property type="gene ID" value="RSKR_0000003000"/>
</dbReference>
<dbReference type="Proteomes" id="UP000095286">
    <property type="component" value="Unplaced"/>
</dbReference>
<evidence type="ECO:0000313" key="2">
    <source>
        <dbReference type="WBParaSite" id="RSKR_0000003000.1"/>
    </source>
</evidence>
<proteinExistence type="predicted"/>
<protein>
    <submittedName>
        <fullName evidence="2">ACB domain-containing protein</fullName>
    </submittedName>
</protein>
<reference evidence="2" key="1">
    <citation type="submission" date="2016-11" db="UniProtKB">
        <authorList>
            <consortium name="WormBaseParasite"/>
        </authorList>
    </citation>
    <scope>IDENTIFICATION</scope>
    <source>
        <strain evidence="2">KR3021</strain>
    </source>
</reference>
<sequence length="525" mass="59878">METETFDVVKNVDSLSEDKLQDMFMAAVKIVQHLPKEGPVSTSNDTKLQFYSLYKQATKGPCSVSKPAIWNVVERFKWDAWEKLGTTDKETSKKLYIGALQRQIDETFAYFGKDYFMKQPDWPKLESVLRPAFKLINRNLTEDDESMEIISGAYDKSKENLQIVIEDDVRSNDGDYTDASEHLDLAKGQFRSTDSRPLNNDVMNVLTHIMEAAKNITGDPAKDRLLTIILNEFEMDEMPDAPTNFDQIEEKLLETTTKFHPSPENKEVIVDSKKFTILPRHQDSFPELLFIGAEPIRSRHIRGASLVMALEFGCNYVLNDAIEFAVYLKDDQTLDGLLGRQIITFKSTTCASKNAMEVTLKLDEEKIEAILKQEDTEGKIHLFVERKHQNSEVTWRIDNVFLELDVVKSHKRSKRHVECSGKNNNEGGCCLKPLIIDFVKMGWSVVVAPKVVNLHYCNGQCNGLQSQTKQSYFLQKLHEMGQVQHTSCCFPTEYEPLNVSIVLPDGFTVVTKTIHDLITTKCTCY</sequence>
<evidence type="ECO:0000313" key="1">
    <source>
        <dbReference type="Proteomes" id="UP000095286"/>
    </source>
</evidence>